<feature type="compositionally biased region" description="Low complexity" evidence="1">
    <location>
        <begin position="7"/>
        <end position="20"/>
    </location>
</feature>
<sequence>MARVVRRAASASTRRAPSRAIQRRARKHKVIMESVTQEKKKLQSVISFEARAPTGYTFIPAGNPLLTTACKERCRKEGSQIYAVSTTPHAATHNLSLHVHRIGYHFPSTVVAAVCQELGLYLTSTGKAVPFHTLGSLETRPATDADKSQLTINTEARDAITDLFPNIPQNDLHQIIKTAFQKGQRKVGTASELPLARRAQLAVVAHIRHLYTDYDRLLKSGSFHEARSTVEQPTLARLVAWRGDDENGQKVLEDVFREVIVISDDDDDSEVEEEALASTDNRDQSVEILSSHARAHDIQTRPVSILNTATLDPLREMSEEAPPGFRIVPTVPKKAVDRRGFSRYQAWNRALTKYGTNGTGKSTEQTRSNGAPAEQPSPRHGKRPMPPVHEAADPPRRRDVAPHPHSQPLENGHPRVVSGPSRFENTAYRKVNAPERVLGSGHLGTQDRRGPLEVQRTVSHQYGPSELPLLTTQKSSEFHRLDQSPRASGSMPYPPGRPPSNSNPRTEWIPTSNPSANAPVFVNGHKEIRPINQSHSQSQSLFLTRTEAPISHAPRPGAVSQDYVLPSIEAPWPQDRRKMDGRLESMTKRMSLRSVTPKQPGESSQPGSPDDPLSKRRRLAYHVPPLQESRPDPWNARPIAAPVFEALAPRGPYRREEPLPEYRVQEGTSARREYLASADPYQRDRQVPQDVRPLASLDRSRLIEPHDHVHMHSQSGPPITSGMVPDDRTLRVAPGISSRSAYYDDRSPHTRPAVIDNPRDRHVPVSSNGKLYADGFVRHVDFREVRPVEYFVQRRMQPQPQPQTQPQPQPRDRDREREPSGQPRNRMSDQYMSKDRSTTQPPEQHPSPVPRVTHTHDQTLHYPTTLNGGTRQPRGPAPNTRDRRIGSGPGPKRRGDPRSFQMAEQSRPIYVQRVESQPPQYNISEGRHVVIVD</sequence>
<feature type="domain" description="DUF2293" evidence="2">
    <location>
        <begin position="159"/>
        <end position="242"/>
    </location>
</feature>
<dbReference type="PANTHER" id="PTHR38113:SF1">
    <property type="entry name" value="DUF2293 DOMAIN-CONTAINING PROTEIN"/>
    <property type="match status" value="1"/>
</dbReference>
<feature type="compositionally biased region" description="Polar residues" evidence="1">
    <location>
        <begin position="861"/>
        <end position="870"/>
    </location>
</feature>
<feature type="compositionally biased region" description="Polar residues" evidence="1">
    <location>
        <begin position="354"/>
        <end position="369"/>
    </location>
</feature>
<feature type="compositionally biased region" description="Basic and acidic residues" evidence="1">
    <location>
        <begin position="653"/>
        <end position="671"/>
    </location>
</feature>
<dbReference type="InterPro" id="IPR018744">
    <property type="entry name" value="DUF2293"/>
</dbReference>
<feature type="region of interest" description="Disordered" evidence="1">
    <location>
        <begin position="1"/>
        <end position="24"/>
    </location>
</feature>
<dbReference type="STRING" id="303698.A0A1V6SPE9"/>
<feature type="compositionally biased region" description="Polar residues" evidence="1">
    <location>
        <begin position="593"/>
        <end position="607"/>
    </location>
</feature>
<evidence type="ECO:0000313" key="4">
    <source>
        <dbReference type="Proteomes" id="UP000191285"/>
    </source>
</evidence>
<feature type="compositionally biased region" description="Pro residues" evidence="1">
    <location>
        <begin position="799"/>
        <end position="809"/>
    </location>
</feature>
<dbReference type="Proteomes" id="UP000191285">
    <property type="component" value="Unassembled WGS sequence"/>
</dbReference>
<reference evidence="4" key="1">
    <citation type="journal article" date="2017" name="Nat. Microbiol.">
        <title>Global analysis of biosynthetic gene clusters reveals vast potential of secondary metabolite production in Penicillium species.</title>
        <authorList>
            <person name="Nielsen J.C."/>
            <person name="Grijseels S."/>
            <person name="Prigent S."/>
            <person name="Ji B."/>
            <person name="Dainat J."/>
            <person name="Nielsen K.F."/>
            <person name="Frisvad J.C."/>
            <person name="Workman M."/>
            <person name="Nielsen J."/>
        </authorList>
    </citation>
    <scope>NUCLEOTIDE SEQUENCE [LARGE SCALE GENOMIC DNA]</scope>
    <source>
        <strain evidence="4">IBT 24891</strain>
    </source>
</reference>
<gene>
    <name evidence="3" type="ORF">PENSTE_c026G01276</name>
</gene>
<evidence type="ECO:0000256" key="1">
    <source>
        <dbReference type="SAM" id="MobiDB-lite"/>
    </source>
</evidence>
<dbReference type="Pfam" id="PF10056">
    <property type="entry name" value="DUF2293"/>
    <property type="match status" value="1"/>
</dbReference>
<name>A0A1V6SPE9_9EURO</name>
<protein>
    <recommendedName>
        <fullName evidence="2">DUF2293 domain-containing protein</fullName>
    </recommendedName>
</protein>
<dbReference type="AlphaFoldDB" id="A0A1V6SPE9"/>
<feature type="compositionally biased region" description="Basic and acidic residues" evidence="1">
    <location>
        <begin position="810"/>
        <end position="819"/>
    </location>
</feature>
<comment type="caution">
    <text evidence="3">The sequence shown here is derived from an EMBL/GenBank/DDBJ whole genome shotgun (WGS) entry which is preliminary data.</text>
</comment>
<organism evidence="3 4">
    <name type="scientific">Penicillium steckii</name>
    <dbReference type="NCBI Taxonomy" id="303698"/>
    <lineage>
        <taxon>Eukaryota</taxon>
        <taxon>Fungi</taxon>
        <taxon>Dikarya</taxon>
        <taxon>Ascomycota</taxon>
        <taxon>Pezizomycotina</taxon>
        <taxon>Eurotiomycetes</taxon>
        <taxon>Eurotiomycetidae</taxon>
        <taxon>Eurotiales</taxon>
        <taxon>Aspergillaceae</taxon>
        <taxon>Penicillium</taxon>
    </lineage>
</organism>
<dbReference type="EMBL" id="MLKD01000026">
    <property type="protein sequence ID" value="OQE15935.1"/>
    <property type="molecule type" value="Genomic_DNA"/>
</dbReference>
<accession>A0A1V6SPE9</accession>
<feature type="region of interest" description="Disordered" evidence="1">
    <location>
        <begin position="793"/>
        <end position="919"/>
    </location>
</feature>
<proteinExistence type="predicted"/>
<evidence type="ECO:0000313" key="3">
    <source>
        <dbReference type="EMBL" id="OQE15935.1"/>
    </source>
</evidence>
<feature type="region of interest" description="Disordered" evidence="1">
    <location>
        <begin position="652"/>
        <end position="671"/>
    </location>
</feature>
<dbReference type="PANTHER" id="PTHR38113">
    <property type="match status" value="1"/>
</dbReference>
<feature type="region of interest" description="Disordered" evidence="1">
    <location>
        <begin position="708"/>
        <end position="766"/>
    </location>
</feature>
<evidence type="ECO:0000259" key="2">
    <source>
        <dbReference type="Pfam" id="PF10056"/>
    </source>
</evidence>
<feature type="compositionally biased region" description="Basic and acidic residues" evidence="1">
    <location>
        <begin position="390"/>
        <end position="402"/>
    </location>
</feature>
<dbReference type="OrthoDB" id="5288828at2759"/>
<keyword evidence="4" id="KW-1185">Reference proteome</keyword>
<feature type="region of interest" description="Disordered" evidence="1">
    <location>
        <begin position="352"/>
        <end position="520"/>
    </location>
</feature>
<feature type="region of interest" description="Disordered" evidence="1">
    <location>
        <begin position="588"/>
        <end position="615"/>
    </location>
</feature>
<feature type="compositionally biased region" description="Polar residues" evidence="1">
    <location>
        <begin position="822"/>
        <end position="831"/>
    </location>
</feature>